<dbReference type="InterPro" id="IPR051802">
    <property type="entry name" value="YfhM-like"/>
</dbReference>
<evidence type="ECO:0000259" key="4">
    <source>
        <dbReference type="SMART" id="SM01359"/>
    </source>
</evidence>
<organism evidence="6 7">
    <name type="scientific">Candidatus Yanofskybacteria bacterium GW2011_GWE2_40_11</name>
    <dbReference type="NCBI Taxonomy" id="1619033"/>
    <lineage>
        <taxon>Bacteria</taxon>
        <taxon>Candidatus Yanofskyibacteriota</taxon>
    </lineage>
</organism>
<dbReference type="Gene3D" id="2.60.40.1930">
    <property type="match status" value="1"/>
</dbReference>
<dbReference type="SMART" id="SM01360">
    <property type="entry name" value="A2M"/>
    <property type="match status" value="1"/>
</dbReference>
<dbReference type="EMBL" id="LBXZ01000005">
    <property type="protein sequence ID" value="KKR40696.1"/>
    <property type="molecule type" value="Genomic_DNA"/>
</dbReference>
<proteinExistence type="predicted"/>
<dbReference type="Proteomes" id="UP000034072">
    <property type="component" value="Unassembled WGS sequence"/>
</dbReference>
<dbReference type="InterPro" id="IPR032812">
    <property type="entry name" value="SbsA_Ig"/>
</dbReference>
<evidence type="ECO:0000259" key="3">
    <source>
        <dbReference type="SMART" id="SM00306"/>
    </source>
</evidence>
<dbReference type="Pfam" id="PF13205">
    <property type="entry name" value="Big_5"/>
    <property type="match status" value="1"/>
</dbReference>
<dbReference type="CDD" id="cd00081">
    <property type="entry name" value="Hint"/>
    <property type="match status" value="1"/>
</dbReference>
<dbReference type="Pfam" id="PF00207">
    <property type="entry name" value="A2M"/>
    <property type="match status" value="1"/>
</dbReference>
<evidence type="ECO:0000256" key="2">
    <source>
        <dbReference type="SAM" id="Phobius"/>
    </source>
</evidence>
<dbReference type="InterPro" id="IPR030934">
    <property type="entry name" value="Intein_C"/>
</dbReference>
<dbReference type="InterPro" id="IPR003587">
    <property type="entry name" value="Hint_dom_N"/>
</dbReference>
<keyword evidence="2" id="KW-1133">Transmembrane helix</keyword>
<dbReference type="GO" id="GO:0004866">
    <property type="term" value="F:endopeptidase inhibitor activity"/>
    <property type="evidence" value="ECO:0007669"/>
    <property type="project" value="InterPro"/>
</dbReference>
<dbReference type="SMART" id="SM01359">
    <property type="entry name" value="A2M_N_2"/>
    <property type="match status" value="1"/>
</dbReference>
<evidence type="ECO:0000313" key="6">
    <source>
        <dbReference type="EMBL" id="KKR40696.1"/>
    </source>
</evidence>
<dbReference type="Pfam" id="PF17973">
    <property type="entry name" value="bMG10"/>
    <property type="match status" value="1"/>
</dbReference>
<keyword evidence="1" id="KW-0732">Signal</keyword>
<dbReference type="PROSITE" id="PS50818">
    <property type="entry name" value="INTEIN_C_TER"/>
    <property type="match status" value="1"/>
</dbReference>
<sequence length="1857" mass="209277">MVTKELTSYILEAKRSGLSEKQIRIGLKSVGWLDQDIEEALIHPDSVRVQSQERLTSQIDKANNNNAGRRLIFLKKILNEKLAAVLGVILVISGISFWYFNYYETSLVRADFKLSANISDATGIRPDATFILESTEDLSAKSIKKYLVTSSNIEVDVDKIGVGKYEIKPTAELATNKIFTISIDKGPVALKSYSWAYQVKAPFSVVGTIPRDKSTRNPVKTGIEVKFNREKIKDPNQNFDIFPKVEGKFEFNKDKLVFAPAKDLAYSTVYTVTIKKGLSVEGSDDALLVDKIFSFETEAKSDVSNNYGDRYGYLGFGKTFWEFRPDTEPTFTTYNSSQSESNKFDVKIYRFTSAKEYMDAYSGSIRPDRMWSEHNRYYPYKPKEDRKVFDGQLSLEAQSDINYLRIPQKFGEGYYIVSVDLSKTNPGFTKEDELLYIQQAWFQVTPYANYISVSGTKSFAWLKSTIDSAQALSGAVVYYKGQELGRTNGDGLAIFDTPASLISASGEGEYYYYSDQATDFFSFKINNKEVAIPIVGSMYGYRNKVVKPDQFWRYVSFDKTVYLPTDKIRFWGIAKQRSGEDVSGRELKVYLSNSYWTDFDGPDTRVLAEGTTKVTDYNTFTGALDIKNIKPGYYTLTIKNGEDIVVAKGVNIETYTKPAYRLVVDADKKAVFEGETVNYNIRAEFFDGTPVANLEIKYYQAANINKKLRLDKNGVGKISVVAQNYGSKWYPQYMNMTVMPSVAEEGEISTSTYVYVFGPNVTMQINQGLKNLNSTLDINLNRVDLEKANKELDFWNGYKGAPVSGRDVNIEIYEQISKSEETGRRYDPITKEMIPEYRYWVEENKLQKDVVRTDGAGKAAHTYKLEKNKSYKFQISTQDDKGVAIVDTRYAYGSNYNFGYGSYYGAWGIVLNGPENKWAYKFGESMDFNITDSSRNPIASNGKNILFYETSRGIISGNVTESTNYHNTFKEEYAPSLNVYGVWFDGKTFYETSPRSAALDSKEKNLVIKVSRDKDQYRPGESVDLNIEIKDPKGNPRQAEVNISGIDEALFSINPNEQDVNVELYQAIYSQLVTRSSHATPLESRFDAMAGGAERGGCFLAETKIKIPFGYKNIESIKPGDMVMTRSDEGDDSLFTAEVVRTTKHLVVGYLIVNDKMRVTENHRLFVNGEWLEAGKIRVGDKLINEAGKLVPVKTIEKINGVTWVYNFEVKDKHTYFADGIWVHNEEKGGGESRGDFKDVSVYDQIKTGTNGTAKFKFKLPDNLTSWRLNIEAVTKDLFAGKDTSFIPVSLPFFVDASLNKTYLAGDNLIMRARVFGTGGIPDSINYRIESDTLPFKKIERQAAVNADFDLGNLAVGKHKIKITASGGGMQDSIIRDIEVLKTYFTKADYNYYDMSSDLKNIKGGTAGASLLFVSRDRGMYYQALNDISWNDGPRIDQRGVVPIAKSLLKKYFKEEISNENIDLNNFQIDTGGFAIFQRADADVELSARMADLIKGEDAVYSKEGLSDYFYGFFPDKATDLSTMIRALYGLAALQEPVLVTLRNIQDDVGLKFIDKVFVASAFNAIGAKDEARQYFDKNIKPKLVSRSTYNYVDDTGNSDKYFTNALIAKLAAELDDSSAEGLGRYMFDNQPVDELVAIEKIGFIAASLKRLDNPEVSFSYTLNGKTESVTLKAEQEERIFVSADELKNISFSNINGKVGVVSYYDIVDDPSKIVKDANLSITKSYEVSGKITNDFQEGDLVRVNITTGSRGGIPPGTYEVRDYLPSGLKFSTRVGYYGYYDVSNSREWMCRLWPEYTKDQMISFSKYAPFSGQCNTYHYYARVVSKGTFKAEPAIVQSSKYPDRQNISNSMTVKIR</sequence>
<dbReference type="Pfam" id="PF07703">
    <property type="entry name" value="A2M_BRD"/>
    <property type="match status" value="1"/>
</dbReference>
<name>A0A0G0QTQ0_9BACT</name>
<feature type="domain" description="Hint" evidence="3">
    <location>
        <begin position="1096"/>
        <end position="1187"/>
    </location>
</feature>
<dbReference type="Pfam" id="PF07591">
    <property type="entry name" value="PT-HINT"/>
    <property type="match status" value="1"/>
</dbReference>
<dbReference type="InterPro" id="IPR036844">
    <property type="entry name" value="Hint_dom_sf"/>
</dbReference>
<dbReference type="InterPro" id="IPR011625">
    <property type="entry name" value="A2M_N_BRD"/>
</dbReference>
<dbReference type="InterPro" id="IPR041246">
    <property type="entry name" value="Bact_MG10"/>
</dbReference>
<dbReference type="SUPFAM" id="SSF51294">
    <property type="entry name" value="Hedgehog/intein (Hint) domain"/>
    <property type="match status" value="1"/>
</dbReference>
<keyword evidence="2" id="KW-0812">Transmembrane</keyword>
<dbReference type="SMART" id="SM00306">
    <property type="entry name" value="HintN"/>
    <property type="match status" value="1"/>
</dbReference>
<gene>
    <name evidence="6" type="ORF">UT75_C0005G0004</name>
</gene>
<feature type="domain" description="Alpha-2-macroglobulin bait region" evidence="4">
    <location>
        <begin position="909"/>
        <end position="1053"/>
    </location>
</feature>
<evidence type="ECO:0000256" key="1">
    <source>
        <dbReference type="ARBA" id="ARBA00022729"/>
    </source>
</evidence>
<feature type="domain" description="Alpha-2-macroglobulin" evidence="5">
    <location>
        <begin position="1241"/>
        <end position="1331"/>
    </location>
</feature>
<keyword evidence="2" id="KW-0472">Membrane</keyword>
<dbReference type="PANTHER" id="PTHR40094:SF1">
    <property type="entry name" value="UBIQUITIN DOMAIN-CONTAINING PROTEIN"/>
    <property type="match status" value="1"/>
</dbReference>
<dbReference type="NCBIfam" id="TIGR01443">
    <property type="entry name" value="intein_Cterm"/>
    <property type="match status" value="1"/>
</dbReference>
<protein>
    <submittedName>
        <fullName evidence="6">Large extracellular alpha-helical protein</fullName>
    </submittedName>
</protein>
<dbReference type="InterPro" id="IPR001599">
    <property type="entry name" value="Macroglobln_a2"/>
</dbReference>
<dbReference type="PANTHER" id="PTHR40094">
    <property type="entry name" value="ALPHA-2-MACROGLOBULIN HOMOLOG"/>
    <property type="match status" value="1"/>
</dbReference>
<accession>A0A0G0QTQ0</accession>
<evidence type="ECO:0000259" key="5">
    <source>
        <dbReference type="SMART" id="SM01360"/>
    </source>
</evidence>
<comment type="caution">
    <text evidence="6">The sequence shown here is derived from an EMBL/GenBank/DDBJ whole genome shotgun (WGS) entry which is preliminary data.</text>
</comment>
<feature type="transmembrane region" description="Helical" evidence="2">
    <location>
        <begin position="82"/>
        <end position="100"/>
    </location>
</feature>
<dbReference type="Gene3D" id="2.170.16.10">
    <property type="entry name" value="Hedgehog/Intein (Hint) domain"/>
    <property type="match status" value="1"/>
</dbReference>
<evidence type="ECO:0000313" key="7">
    <source>
        <dbReference type="Proteomes" id="UP000034072"/>
    </source>
</evidence>
<reference evidence="6 7" key="1">
    <citation type="journal article" date="2015" name="Nature">
        <title>rRNA introns, odd ribosomes, and small enigmatic genomes across a large radiation of phyla.</title>
        <authorList>
            <person name="Brown C.T."/>
            <person name="Hug L.A."/>
            <person name="Thomas B.C."/>
            <person name="Sharon I."/>
            <person name="Castelle C.J."/>
            <person name="Singh A."/>
            <person name="Wilkins M.J."/>
            <person name="Williams K.H."/>
            <person name="Banfield J.F."/>
        </authorList>
    </citation>
    <scope>NUCLEOTIDE SEQUENCE [LARGE SCALE GENOMIC DNA]</scope>
</reference>